<name>A0ACC2TLB0_9FUNG</name>
<evidence type="ECO:0000313" key="1">
    <source>
        <dbReference type="EMBL" id="KAJ9075380.1"/>
    </source>
</evidence>
<proteinExistence type="predicted"/>
<accession>A0ACC2TLB0</accession>
<dbReference type="Proteomes" id="UP001165960">
    <property type="component" value="Unassembled WGS sequence"/>
</dbReference>
<evidence type="ECO:0000313" key="2">
    <source>
        <dbReference type="Proteomes" id="UP001165960"/>
    </source>
</evidence>
<comment type="caution">
    <text evidence="1">The sequence shown here is derived from an EMBL/GenBank/DDBJ whole genome shotgun (WGS) entry which is preliminary data.</text>
</comment>
<sequence length="70" mass="7376">MGSIHRKKTKELKIHNKNLSSKQTPAATKKTSTVTTQTSATTARAPTASTQKPATTTAVARCQHAGACCH</sequence>
<keyword evidence="2" id="KW-1185">Reference proteome</keyword>
<protein>
    <submittedName>
        <fullName evidence="1">Uncharacterized protein</fullName>
    </submittedName>
</protein>
<organism evidence="1 2">
    <name type="scientific">Entomophthora muscae</name>
    <dbReference type="NCBI Taxonomy" id="34485"/>
    <lineage>
        <taxon>Eukaryota</taxon>
        <taxon>Fungi</taxon>
        <taxon>Fungi incertae sedis</taxon>
        <taxon>Zoopagomycota</taxon>
        <taxon>Entomophthoromycotina</taxon>
        <taxon>Entomophthoromycetes</taxon>
        <taxon>Entomophthorales</taxon>
        <taxon>Entomophthoraceae</taxon>
        <taxon>Entomophthora</taxon>
    </lineage>
</organism>
<reference evidence="1" key="1">
    <citation type="submission" date="2022-04" db="EMBL/GenBank/DDBJ databases">
        <title>Genome of the entomopathogenic fungus Entomophthora muscae.</title>
        <authorList>
            <person name="Elya C."/>
            <person name="Lovett B.R."/>
            <person name="Lee E."/>
            <person name="Macias A.M."/>
            <person name="Hajek A.E."/>
            <person name="De Bivort B.L."/>
            <person name="Kasson M.T."/>
            <person name="De Fine Licht H.H."/>
            <person name="Stajich J.E."/>
        </authorList>
    </citation>
    <scope>NUCLEOTIDE SEQUENCE</scope>
    <source>
        <strain evidence="1">Berkeley</strain>
    </source>
</reference>
<gene>
    <name evidence="1" type="ORF">DSO57_1036700</name>
</gene>
<dbReference type="EMBL" id="QTSX02002491">
    <property type="protein sequence ID" value="KAJ9075380.1"/>
    <property type="molecule type" value="Genomic_DNA"/>
</dbReference>